<gene>
    <name evidence="2" type="ORF">Q604_UNBC02161G0002</name>
</gene>
<organism evidence="2">
    <name type="scientific">human gut metagenome</name>
    <dbReference type="NCBI Taxonomy" id="408170"/>
    <lineage>
        <taxon>unclassified sequences</taxon>
        <taxon>metagenomes</taxon>
        <taxon>organismal metagenomes</taxon>
    </lineage>
</organism>
<dbReference type="InterPro" id="IPR008988">
    <property type="entry name" value="Transcriptional_repressor_C"/>
</dbReference>
<feature type="non-terminal residue" evidence="2">
    <location>
        <position position="1"/>
    </location>
</feature>
<dbReference type="AlphaFoldDB" id="W1YMN3"/>
<dbReference type="EMBL" id="AZMM01002161">
    <property type="protein sequence ID" value="ETJ43813.1"/>
    <property type="molecule type" value="Genomic_DNA"/>
</dbReference>
<comment type="caution">
    <text evidence="2">The sequence shown here is derived from an EMBL/GenBank/DDBJ whole genome shotgun (WGS) entry which is preliminary data.</text>
</comment>
<sequence>LSVTLGEEIEVRAPGNTYEGVATDIDEDGNLLVRIPDGTVKRIVAGDVSIRPRK</sequence>
<reference evidence="2" key="1">
    <citation type="submission" date="2013-12" db="EMBL/GenBank/DDBJ databases">
        <title>A Varibaculum cambriense genome reconstructed from a premature infant gut community with otherwise low bacterial novelty that shifts toward anaerobic metabolism during the third week of life.</title>
        <authorList>
            <person name="Brown C.T."/>
            <person name="Sharon I."/>
            <person name="Thomas B.C."/>
            <person name="Castelle C.J."/>
            <person name="Morowitz M.J."/>
            <person name="Banfield J.F."/>
        </authorList>
    </citation>
    <scope>NUCLEOTIDE SEQUENCE</scope>
</reference>
<dbReference type="InterPro" id="IPR003142">
    <property type="entry name" value="BPL_C"/>
</dbReference>
<evidence type="ECO:0000259" key="1">
    <source>
        <dbReference type="Pfam" id="PF02237"/>
    </source>
</evidence>
<proteinExistence type="predicted"/>
<keyword evidence="2" id="KW-0436">Ligase</keyword>
<dbReference type="Gene3D" id="2.30.30.100">
    <property type="match status" value="1"/>
</dbReference>
<protein>
    <submittedName>
        <fullName evidence="2">Biotin/acetyl-CoA-carboxylase ligase</fullName>
    </submittedName>
</protein>
<accession>W1YMN3</accession>
<evidence type="ECO:0000313" key="2">
    <source>
        <dbReference type="EMBL" id="ETJ43813.1"/>
    </source>
</evidence>
<dbReference type="SUPFAM" id="SSF50037">
    <property type="entry name" value="C-terminal domain of transcriptional repressors"/>
    <property type="match status" value="1"/>
</dbReference>
<dbReference type="GO" id="GO:0016874">
    <property type="term" value="F:ligase activity"/>
    <property type="evidence" value="ECO:0007669"/>
    <property type="project" value="UniProtKB-KW"/>
</dbReference>
<feature type="domain" description="Biotin protein ligase C-terminal" evidence="1">
    <location>
        <begin position="4"/>
        <end position="51"/>
    </location>
</feature>
<dbReference type="Pfam" id="PF02237">
    <property type="entry name" value="BPL_C"/>
    <property type="match status" value="1"/>
</dbReference>
<name>W1YMN3_9ZZZZ</name>